<dbReference type="Pfam" id="PF24056">
    <property type="entry name" value="zf-C2H2_ZFHX3"/>
    <property type="match status" value="1"/>
</dbReference>
<keyword evidence="7 12" id="KW-0238">DNA-binding</keyword>
<feature type="region of interest" description="Disordered" evidence="14">
    <location>
        <begin position="338"/>
        <end position="423"/>
    </location>
</feature>
<feature type="region of interest" description="Disordered" evidence="14">
    <location>
        <begin position="2511"/>
        <end position="2533"/>
    </location>
</feature>
<dbReference type="InterPro" id="IPR051968">
    <property type="entry name" value="ZnFinger_Homeobox_TR"/>
</dbReference>
<feature type="compositionally biased region" description="Pro residues" evidence="14">
    <location>
        <begin position="1889"/>
        <end position="1901"/>
    </location>
</feature>
<feature type="domain" description="C2H2-type" evidence="16">
    <location>
        <begin position="1732"/>
        <end position="1754"/>
    </location>
</feature>
<feature type="region of interest" description="Disordered" evidence="14">
    <location>
        <begin position="1659"/>
        <end position="1736"/>
    </location>
</feature>
<reference evidence="17" key="3">
    <citation type="submission" date="2025-09" db="UniProtKB">
        <authorList>
            <consortium name="Ensembl"/>
        </authorList>
    </citation>
    <scope>IDENTIFICATION</scope>
    <source>
        <strain evidence="17">Hereford</strain>
    </source>
</reference>
<feature type="compositionally biased region" description="Gly residues" evidence="14">
    <location>
        <begin position="1624"/>
        <end position="1634"/>
    </location>
</feature>
<evidence type="ECO:0000256" key="5">
    <source>
        <dbReference type="ARBA" id="ARBA00022833"/>
    </source>
</evidence>
<keyword evidence="3" id="KW-0677">Repeat</keyword>
<evidence type="ECO:0000313" key="18">
    <source>
        <dbReference type="Proteomes" id="UP000009136"/>
    </source>
</evidence>
<dbReference type="PROSITE" id="PS00028">
    <property type="entry name" value="ZINC_FINGER_C2H2_1"/>
    <property type="match status" value="8"/>
</dbReference>
<feature type="domain" description="Homeobox" evidence="15">
    <location>
        <begin position="2024"/>
        <end position="2084"/>
    </location>
</feature>
<dbReference type="PANTHER" id="PTHR45891">
    <property type="entry name" value="ZINC FINGER HOMEOBOX PROTEIN"/>
    <property type="match status" value="1"/>
</dbReference>
<feature type="compositionally biased region" description="Polar residues" evidence="14">
    <location>
        <begin position="350"/>
        <end position="364"/>
    </location>
</feature>
<dbReference type="InterPro" id="IPR003604">
    <property type="entry name" value="Matrin/U1-like-C_Znf_C2H2"/>
</dbReference>
<feature type="compositionally biased region" description="Polar residues" evidence="14">
    <location>
        <begin position="2247"/>
        <end position="2257"/>
    </location>
</feature>
<feature type="domain" description="C2H2-type" evidence="16">
    <location>
        <begin position="455"/>
        <end position="483"/>
    </location>
</feature>
<dbReference type="InterPro" id="IPR036236">
    <property type="entry name" value="Znf_C2H2_sf"/>
</dbReference>
<evidence type="ECO:0000256" key="7">
    <source>
        <dbReference type="ARBA" id="ARBA00023125"/>
    </source>
</evidence>
<feature type="compositionally biased region" description="Low complexity" evidence="14">
    <location>
        <begin position="1976"/>
        <end position="2005"/>
    </location>
</feature>
<feature type="region of interest" description="Disordered" evidence="14">
    <location>
        <begin position="940"/>
        <end position="974"/>
    </location>
</feature>
<feature type="region of interest" description="Disordered" evidence="14">
    <location>
        <begin position="1061"/>
        <end position="1137"/>
    </location>
</feature>
<feature type="region of interest" description="Disordered" evidence="14">
    <location>
        <begin position="1354"/>
        <end position="1399"/>
    </location>
</feature>
<keyword evidence="4 11" id="KW-0863">Zinc-finger</keyword>
<dbReference type="GeneTree" id="ENSGT00940000160537"/>
<dbReference type="InterPro" id="IPR009057">
    <property type="entry name" value="Homeodomain-like_sf"/>
</dbReference>
<evidence type="ECO:0000256" key="10">
    <source>
        <dbReference type="ARBA" id="ARBA00023242"/>
    </source>
</evidence>
<dbReference type="GO" id="GO:0005634">
    <property type="term" value="C:nucleus"/>
    <property type="evidence" value="ECO:0007669"/>
    <property type="project" value="UniProtKB-SubCell"/>
</dbReference>
<keyword evidence="6" id="KW-0805">Transcription regulation</keyword>
<dbReference type="FunFam" id="3.30.160.60:FF:000317">
    <property type="entry name" value="zinc finger homeobox protein 3"/>
    <property type="match status" value="1"/>
</dbReference>
<feature type="region of interest" description="Disordered" evidence="14">
    <location>
        <begin position="1"/>
        <end position="107"/>
    </location>
</feature>
<keyword evidence="9" id="KW-0804">Transcription</keyword>
<proteinExistence type="predicted"/>
<evidence type="ECO:0000256" key="11">
    <source>
        <dbReference type="PROSITE-ProRule" id="PRU00042"/>
    </source>
</evidence>
<reference evidence="17" key="2">
    <citation type="submission" date="2025-08" db="UniProtKB">
        <authorList>
            <consortium name="Ensembl"/>
        </authorList>
    </citation>
    <scope>IDENTIFICATION</scope>
    <source>
        <strain evidence="17">Hereford</strain>
    </source>
</reference>
<feature type="compositionally biased region" description="Basic and acidic residues" evidence="14">
    <location>
        <begin position="2266"/>
        <end position="2276"/>
    </location>
</feature>
<dbReference type="GO" id="GO:0000981">
    <property type="term" value="F:DNA-binding transcription factor activity, RNA polymerase II-specific"/>
    <property type="evidence" value="ECO:0007669"/>
    <property type="project" value="InterPro"/>
</dbReference>
<feature type="compositionally biased region" description="Pro residues" evidence="14">
    <location>
        <begin position="1940"/>
        <end position="1965"/>
    </location>
</feature>
<keyword evidence="8 12" id="KW-0371">Homeobox</keyword>
<dbReference type="FunFam" id="1.10.10.60:FF:000058">
    <property type="entry name" value="zinc finger homeobox protein 4"/>
    <property type="match status" value="1"/>
</dbReference>
<feature type="compositionally biased region" description="Pro residues" evidence="14">
    <location>
        <begin position="1356"/>
        <end position="1366"/>
    </location>
</feature>
<feature type="compositionally biased region" description="Pro residues" evidence="14">
    <location>
        <begin position="1073"/>
        <end position="1083"/>
    </location>
</feature>
<feature type="domain" description="Homeobox" evidence="15">
    <location>
        <begin position="1816"/>
        <end position="1876"/>
    </location>
</feature>
<dbReference type="PROSITE" id="PS00027">
    <property type="entry name" value="HOMEOBOX_1"/>
    <property type="match status" value="1"/>
</dbReference>
<dbReference type="Pfam" id="PF00046">
    <property type="entry name" value="Homeodomain"/>
    <property type="match status" value="3"/>
</dbReference>
<feature type="compositionally biased region" description="Acidic residues" evidence="14">
    <location>
        <begin position="92"/>
        <end position="105"/>
    </location>
</feature>
<feature type="DNA-binding region" description="Homeobox" evidence="12">
    <location>
        <begin position="2026"/>
        <end position="2085"/>
    </location>
</feature>
<feature type="region of interest" description="Disordered" evidence="14">
    <location>
        <begin position="611"/>
        <end position="659"/>
    </location>
</feature>
<evidence type="ECO:0000256" key="12">
    <source>
        <dbReference type="PROSITE-ProRule" id="PRU00108"/>
    </source>
</evidence>
<evidence type="ECO:0000256" key="2">
    <source>
        <dbReference type="ARBA" id="ARBA00022723"/>
    </source>
</evidence>
<dbReference type="SMART" id="SM00389">
    <property type="entry name" value="HOX"/>
    <property type="match status" value="3"/>
</dbReference>
<dbReference type="CDD" id="cd00086">
    <property type="entry name" value="homeodomain"/>
    <property type="match status" value="3"/>
</dbReference>
<dbReference type="Proteomes" id="UP000009136">
    <property type="component" value="Chromosome 10"/>
</dbReference>
<feature type="region of interest" description="Disordered" evidence="14">
    <location>
        <begin position="539"/>
        <end position="568"/>
    </location>
</feature>
<dbReference type="InterPro" id="IPR017970">
    <property type="entry name" value="Homeobox_CS"/>
</dbReference>
<reference evidence="17" key="1">
    <citation type="submission" date="2018-03" db="EMBL/GenBank/DDBJ databases">
        <title>ARS-UCD1.2.</title>
        <authorList>
            <person name="Rosen B.D."/>
            <person name="Bickhart D.M."/>
            <person name="Koren S."/>
            <person name="Schnabel R.D."/>
            <person name="Hall R."/>
            <person name="Zimin A."/>
            <person name="Dreischer C."/>
            <person name="Schultheiss S."/>
            <person name="Schroeder S.G."/>
            <person name="Elsik C.G."/>
            <person name="Couldrey C."/>
            <person name="Liu G.E."/>
            <person name="Van Tassell C.P."/>
            <person name="Phillippy A.M."/>
            <person name="Smith T.P.L."/>
            <person name="Medrano J.F."/>
        </authorList>
    </citation>
    <scope>NUCLEOTIDE SEQUENCE [LARGE SCALE GENOMIC DNA]</scope>
    <source>
        <strain evidence="17">Hereford</strain>
    </source>
</reference>
<evidence type="ECO:0000256" key="6">
    <source>
        <dbReference type="ARBA" id="ARBA00023015"/>
    </source>
</evidence>
<evidence type="ECO:0000256" key="9">
    <source>
        <dbReference type="ARBA" id="ARBA00023163"/>
    </source>
</evidence>
<gene>
    <name evidence="17" type="primary">ZFHX2</name>
</gene>
<protein>
    <submittedName>
        <fullName evidence="17">Zinc finger homeobox 2</fullName>
    </submittedName>
</protein>
<feature type="compositionally biased region" description="Polar residues" evidence="14">
    <location>
        <begin position="1"/>
        <end position="15"/>
    </location>
</feature>
<evidence type="ECO:0000256" key="13">
    <source>
        <dbReference type="RuleBase" id="RU000682"/>
    </source>
</evidence>
<feature type="DNA-binding region" description="Homeobox" evidence="12">
    <location>
        <begin position="1818"/>
        <end position="1877"/>
    </location>
</feature>
<feature type="domain" description="Homeobox" evidence="15">
    <location>
        <begin position="1557"/>
        <end position="1617"/>
    </location>
</feature>
<evidence type="ECO:0000256" key="8">
    <source>
        <dbReference type="ARBA" id="ARBA00023155"/>
    </source>
</evidence>
<feature type="region of interest" description="Disordered" evidence="14">
    <location>
        <begin position="210"/>
        <end position="229"/>
    </location>
</feature>
<feature type="region of interest" description="Disordered" evidence="14">
    <location>
        <begin position="1490"/>
        <end position="1555"/>
    </location>
</feature>
<feature type="compositionally biased region" description="Low complexity" evidence="14">
    <location>
        <begin position="19"/>
        <end position="36"/>
    </location>
</feature>
<evidence type="ECO:0000256" key="3">
    <source>
        <dbReference type="ARBA" id="ARBA00022737"/>
    </source>
</evidence>
<accession>A0AAA9T3I2</accession>
<feature type="region of interest" description="Disordered" evidence="14">
    <location>
        <begin position="1232"/>
        <end position="1293"/>
    </location>
</feature>
<sequence length="2533" mass="268648">MATLNLSSDTGTTPSPGHDAPSLPLDTSSPSTPSDPVTKDPPDAPSPSESMRSLEAGGQPLESGCGLVPPKEIGEPQEEPGCGGFPPKDLGVDEDKEQEEEEEGELPPVDLSDHLFFTTGGEACLVAKLFPAGDSELPLPKGFPRGEAGVKQESSLPLLAHLPPVHLTALHVQHGFDPIQGFSSSDQILSHDTSAPSPATCEGRDGAFWSYQLAPNPPGDPKDGPTGSRGGDPRALFWLCLLCRLGFSRHQAFVGHTRSHGVKLTAAQHQGLLGNPAVLQEGDEACMALLSFLEPNLPARPLERPLDNSSTVNAEANAAQTKNGPPMAEAQAPVPPMDEVMALSPPSPETTPATWDPSPTQAKESPTLAGEAGPDWFPEGHEEDGGLCPPLNQSSPASKEGGTLPALGGSPEDPGDPAQPYRLADDYSLAPSAFQGLSLSSHMSLLHSRNSCKTLKCPKCNWHYKYQQTLDVHMREKHPESNSHCSYCTAGGAHPRLARGESYNCGYKPYRCEVCNYSTTTKGNLSIHMQSDKHLANLQGFQAGPGGQGSPQEAVVPPPAGDKEPKTKSSWQCKVCSYETNISRNLRIHMTSEKHLQNVLMLHQGLPLGLPPGLVGPSPPPQAGAAPATPPDLFQYFGPQALGQPQAPLPGPGLRPDKPLEAQLLLNGFHHLGAPARKFPAPAPGSPSPDTHLPQSQLLGALSDGLPTSPPPDDSPSLKVFRCLVCQAFSTDSLELLLYHCSMGRSLPEAEWKEVAGDTHRCKLCCYGTQLKANFQLHLKTDKHAQKYQLAAHLREGGGAMGTPSPVPLGDGAPYGSVPTLHLRCNICDFESNSKEKMQLHARGAAHEENSQIYKFLLEMEGTATAGPELGLFRCLLCAWETPSRLAVLQHLRAPAHRDAQAQRRLQLLQRGPATDEGLPALQSILSFSHGQLRPRGKTPVTLLAGPPTPEKDAQSKTEQLVSEEAENKTGPLGDSANQTTAFCCPFCSFLSPESEQVRAHALSQHAVQPTFRCPLCQEQLVGRPALHFHLSHLHNVVPECVERLLLVATTVEMTLTTKVLPGPALSPLGDGPEPPSPAPEPVPSRAQAAAQSPAPRPDAQAEEVAPPPAMAEEEEGAGGEPRPAEPAPADSRHPLTYRKTTNFALDKFLDPARPYKCTVCKESFTQKNILLVHYNSVSHLHKMKKAAIDPSGPAREAGTTPATAAATDKPFKCTVCRVSYNQSSTLEIHMRSVLHQTRSRGAKTDAKAEGPERGPEEPKEGETEGEAGPEKKGPEPGGFLSGLPFLSPPPPPLDLHRFPAPLFTPPVLPPFPLMPESLLKLQQQQLLLPFYLHDLKVGPKLALAGPAPLLSLPAAAPPPPPPPPKAELAEQEWERPPTTEEGAEAGPPSPLHPTPNEAARTAAKALLENFGFELVIQYNEGKQTVPPPPTPPPPEALGGGDKLACRACGKLFSNMLILKTHEEHVHRRFLPFEALSRYAAQFRKSYDSLYPPPAESPKPPDGPLDSPAPQLGPPFLVPEPEVGGARPPEERGRAGGRWPPEEDESARGNLPPLVPAGRRFSRTKFTEFQTQALQSFFETSAYPKDGEVERLASLLGLASRVVVVWFQNARQKARKNASDGGPAPSGGGTGGASGCRRCHATFSCVFDLVRHLKKCYDDQPADDEEEEAERGEEEEEAEDDAEEEQGPEPPAGPEGPPPEPPDREDLGQAEATKPEGKEPEGRAPPSPSPVHTCDQCALSFPNQDLLANHRRLHFLPPVQPSAAPHLLDLPMLVFGERNPLVAGTPPVPPLKRKHEDGSLSPTGSEVGVGGEGEPPRDKRLRTTILPEQLEILYRWYMQDSNPTRKMLDCISEEVGLKKRVVQVWFQNTRARERKGQFRSTPGGVPNPAVKPPITPSPAPFPKFNLLLGKADDGAGREAPKRDAPALPYPTVTPAAGPLPFLPPGKEPPTLTPEPLLPLPAPPPPCEDEGPEEPSKASPESEACSPSAGDLSDSSASSLAEPESPGAGGASGGPGGGGGVPDGMGQRRYRTQMSSLQLKIMKACYEAYRTPTMQECEVLGEEIGLPKRVIQVWFQNARAKEKKAKLQGAAVGGAGGSSESPLAAQRTDCPYCDVKYDFYVSCRGHLFSRQHLAKLKEAVRAQLKSESKCYDLAPAPEAAPAPKAPPATAPASVPLGAAPALPRLAPVLLSGPALAQPPLGSLAPFSSGPAASSGLLGLATSVLPATTVVQTAGPGCPLPQRPVPDQTKPSPAGTTDSAPGPPPEPSGDKVSGERKPVAAPTNSSADALKNLKALKATVPALLGGQFLPFPLPPAGGATPPAVFGPQLPGAYFQQLYGMKKGLFPMNPVIPQTLIGLLPNALLPPPPQAPEPTATAPPKPPELPAPREGEAGEADELLTGSPGISTVDVTHRYLCRQCKMAFDGEAPATAHQRSFCFFGRGSGGSVPAPLRVPVCTYHCLACEVLLSGREALASHLRSSAHRRKAAPPPGGPPGTATNAATAATAAVAFAKEEARLPHTDSNPKTTTTSTLLAL</sequence>
<feature type="compositionally biased region" description="Basic and acidic residues" evidence="14">
    <location>
        <begin position="1701"/>
        <end position="1722"/>
    </location>
</feature>
<dbReference type="Gene3D" id="3.30.160.60">
    <property type="entry name" value="Classic Zinc Finger"/>
    <property type="match status" value="2"/>
</dbReference>
<evidence type="ECO:0000313" key="17">
    <source>
        <dbReference type="Ensembl" id="ENSBTAP00000092333.1"/>
    </source>
</evidence>
<feature type="domain" description="C2H2-type" evidence="16">
    <location>
        <begin position="1212"/>
        <end position="1241"/>
    </location>
</feature>
<feature type="region of interest" description="Disordered" evidence="14">
    <location>
        <begin position="1873"/>
        <end position="2026"/>
    </location>
</feature>
<evidence type="ECO:0000256" key="14">
    <source>
        <dbReference type="SAM" id="MobiDB-lite"/>
    </source>
</evidence>
<dbReference type="FunFam" id="3.30.160.60:FF:000446">
    <property type="entry name" value="Zinc finger protein"/>
    <property type="match status" value="1"/>
</dbReference>
<feature type="region of interest" description="Disordered" evidence="14">
    <location>
        <begin position="1784"/>
        <end position="1819"/>
    </location>
</feature>
<keyword evidence="2" id="KW-0479">Metal-binding</keyword>
<dbReference type="GO" id="GO:0003677">
    <property type="term" value="F:DNA binding"/>
    <property type="evidence" value="ECO:0007669"/>
    <property type="project" value="UniProtKB-UniRule"/>
</dbReference>
<feature type="region of interest" description="Disordered" evidence="14">
    <location>
        <begin position="1613"/>
        <end position="1634"/>
    </location>
</feature>
<feature type="region of interest" description="Disordered" evidence="14">
    <location>
        <begin position="676"/>
        <end position="714"/>
    </location>
</feature>
<keyword evidence="10 12" id="KW-0539">Nucleus</keyword>
<name>A0AAA9T3I2_BOVIN</name>
<feature type="compositionally biased region" description="Low complexity" evidence="14">
    <location>
        <begin position="1084"/>
        <end position="1094"/>
    </location>
</feature>
<feature type="domain" description="C2H2-type" evidence="16">
    <location>
        <begin position="1444"/>
        <end position="1472"/>
    </location>
</feature>
<dbReference type="SMART" id="SM00355">
    <property type="entry name" value="ZnF_C2H2"/>
    <property type="match status" value="15"/>
</dbReference>
<feature type="compositionally biased region" description="Pro residues" evidence="14">
    <location>
        <begin position="2361"/>
        <end position="2383"/>
    </location>
</feature>
<dbReference type="Gene3D" id="1.10.10.60">
    <property type="entry name" value="Homeodomain-like"/>
    <property type="match status" value="3"/>
</dbReference>
<dbReference type="SUPFAM" id="SSF46689">
    <property type="entry name" value="Homeodomain-like"/>
    <property type="match status" value="3"/>
</dbReference>
<dbReference type="PROSITE" id="PS50071">
    <property type="entry name" value="HOMEOBOX_2"/>
    <property type="match status" value="3"/>
</dbReference>
<evidence type="ECO:0000259" key="16">
    <source>
        <dbReference type="PROSITE" id="PS50157"/>
    </source>
</evidence>
<feature type="compositionally biased region" description="Pro residues" evidence="14">
    <location>
        <begin position="1491"/>
        <end position="1503"/>
    </location>
</feature>
<feature type="compositionally biased region" description="Basic and acidic residues" evidence="14">
    <location>
        <begin position="1243"/>
        <end position="1275"/>
    </location>
</feature>
<keyword evidence="5" id="KW-0862">Zinc</keyword>
<dbReference type="InterPro" id="IPR001356">
    <property type="entry name" value="HD"/>
</dbReference>
<feature type="compositionally biased region" description="Low complexity" evidence="14">
    <location>
        <begin position="2524"/>
        <end position="2533"/>
    </location>
</feature>
<dbReference type="InterPro" id="IPR013087">
    <property type="entry name" value="Znf_C2H2_type"/>
</dbReference>
<evidence type="ECO:0000259" key="15">
    <source>
        <dbReference type="PROSITE" id="PS50071"/>
    </source>
</evidence>
<feature type="compositionally biased region" description="Gly residues" evidence="14">
    <location>
        <begin position="2006"/>
        <end position="2022"/>
    </location>
</feature>
<evidence type="ECO:0000256" key="4">
    <source>
        <dbReference type="ARBA" id="ARBA00022771"/>
    </source>
</evidence>
<keyword evidence="18" id="KW-1185">Reference proteome</keyword>
<dbReference type="FunFam" id="3.30.160.60:FF:000081">
    <property type="entry name" value="Zinc finger homeobox protein 4"/>
    <property type="match status" value="1"/>
</dbReference>
<feature type="DNA-binding region" description="Homeobox" evidence="12">
    <location>
        <begin position="1559"/>
        <end position="1618"/>
    </location>
</feature>
<dbReference type="PROSITE" id="PS50157">
    <property type="entry name" value="ZINC_FINGER_C2H2_2"/>
    <property type="match status" value="5"/>
</dbReference>
<dbReference type="GO" id="GO:0008270">
    <property type="term" value="F:zinc ion binding"/>
    <property type="evidence" value="ECO:0007669"/>
    <property type="project" value="UniProtKB-KW"/>
</dbReference>
<dbReference type="PANTHER" id="PTHR45891:SF1">
    <property type="entry name" value="ZINC FINGER HOMEOBOX PROTEIN 2"/>
    <property type="match status" value="1"/>
</dbReference>
<feature type="compositionally biased region" description="Basic and acidic residues" evidence="14">
    <location>
        <begin position="1910"/>
        <end position="1924"/>
    </location>
</feature>
<feature type="region of interest" description="Disordered" evidence="14">
    <location>
        <begin position="2476"/>
        <end position="2497"/>
    </location>
</feature>
<organism evidence="17 18">
    <name type="scientific">Bos taurus</name>
    <name type="common">Bovine</name>
    <dbReference type="NCBI Taxonomy" id="9913"/>
    <lineage>
        <taxon>Eukaryota</taxon>
        <taxon>Metazoa</taxon>
        <taxon>Chordata</taxon>
        <taxon>Craniata</taxon>
        <taxon>Vertebrata</taxon>
        <taxon>Euteleostomi</taxon>
        <taxon>Mammalia</taxon>
        <taxon>Eutheria</taxon>
        <taxon>Laurasiatheria</taxon>
        <taxon>Artiodactyla</taxon>
        <taxon>Ruminantia</taxon>
        <taxon>Pecora</taxon>
        <taxon>Bovidae</taxon>
        <taxon>Bovinae</taxon>
        <taxon>Bos</taxon>
    </lineage>
</organism>
<comment type="subcellular location">
    <subcellularLocation>
        <location evidence="1 12 13">Nucleus</location>
    </subcellularLocation>
</comment>
<feature type="domain" description="C2H2-type" evidence="16">
    <location>
        <begin position="1156"/>
        <end position="1187"/>
    </location>
</feature>
<feature type="region of interest" description="Disordered" evidence="14">
    <location>
        <begin position="2360"/>
        <end position="2402"/>
    </location>
</feature>
<feature type="compositionally biased region" description="Acidic residues" evidence="14">
    <location>
        <begin position="1660"/>
        <end position="1687"/>
    </location>
</feature>
<dbReference type="Ensembl" id="ENSBTAT00000103119.1">
    <property type="protein sequence ID" value="ENSBTAP00000092333.1"/>
    <property type="gene ID" value="ENSBTAG00000007053.5"/>
</dbReference>
<dbReference type="SMART" id="SM00451">
    <property type="entry name" value="ZnF_U1"/>
    <property type="match status" value="6"/>
</dbReference>
<feature type="compositionally biased region" description="Pro residues" evidence="14">
    <location>
        <begin position="1688"/>
        <end position="1700"/>
    </location>
</feature>
<evidence type="ECO:0000256" key="1">
    <source>
        <dbReference type="ARBA" id="ARBA00004123"/>
    </source>
</evidence>
<feature type="region of interest" description="Disordered" evidence="14">
    <location>
        <begin position="2233"/>
        <end position="2282"/>
    </location>
</feature>
<dbReference type="SUPFAM" id="SSF57667">
    <property type="entry name" value="beta-beta-alpha zinc fingers"/>
    <property type="match status" value="4"/>
</dbReference>